<dbReference type="KEGG" id="ttr:Tter_2469"/>
<dbReference type="STRING" id="525904.Tter_2469"/>
<dbReference type="eggNOG" id="COG4447">
    <property type="taxonomic scope" value="Bacteria"/>
</dbReference>
<gene>
    <name evidence="1" type="ordered locus">Tter_2469</name>
</gene>
<dbReference type="HOGENOM" id="CLU_959557_0_0_0"/>
<sequence length="290" mass="29751">MVFKVAASPSYSEDGRLAAACSDGIRLSQDGGQSWALVCPSPQPVTAVSWLGPGGLVASVGSKVLATSDGGVSWKDYPPVAADTIVTAIASWERVGQPLVVVATAHEGVYWTEDLGSWTPRNFGLLDWRVLSLEVCVQDERVLFLAGTEGGGVFVAGLEGPWRCAAAWPCAGAVLCLAAGPDGGPPPLLAGTEAGWLWASTDGGHSWRAVPLPPGGGPINACTLGPGGRCLLVARGTQLLVSGDSGDSWDVLGEWGDERFVTALCAPSGLRPGAPILCGLSTGEIDITYL</sequence>
<evidence type="ECO:0000313" key="1">
    <source>
        <dbReference type="EMBL" id="ACZ43362.1"/>
    </source>
</evidence>
<name>D1CHZ1_THET1</name>
<dbReference type="EMBL" id="CP001826">
    <property type="protein sequence ID" value="ACZ43362.1"/>
    <property type="molecule type" value="Genomic_DNA"/>
</dbReference>
<dbReference type="AlphaFoldDB" id="D1CHZ1"/>
<reference evidence="2" key="1">
    <citation type="journal article" date="2010" name="Stand. Genomic Sci.">
        <title>Complete genome sequence of 'Thermobaculum terrenum' type strain (YNP1).</title>
        <authorList>
            <person name="Kiss H."/>
            <person name="Cleland D."/>
            <person name="Lapidus A."/>
            <person name="Lucas S."/>
            <person name="Glavina Del Rio T."/>
            <person name="Nolan M."/>
            <person name="Tice H."/>
            <person name="Han C."/>
            <person name="Goodwin L."/>
            <person name="Pitluck S."/>
            <person name="Liolios K."/>
            <person name="Ivanova N."/>
            <person name="Mavromatis K."/>
            <person name="Ovchinnikova G."/>
            <person name="Pati A."/>
            <person name="Chen A."/>
            <person name="Palaniappan K."/>
            <person name="Land M."/>
            <person name="Hauser L."/>
            <person name="Chang Y."/>
            <person name="Jeffries C."/>
            <person name="Lu M."/>
            <person name="Brettin T."/>
            <person name="Detter J."/>
            <person name="Goker M."/>
            <person name="Tindall B."/>
            <person name="Beck B."/>
            <person name="McDermott T."/>
            <person name="Woyke T."/>
            <person name="Bristow J."/>
            <person name="Eisen J."/>
            <person name="Markowitz V."/>
            <person name="Hugenholtz P."/>
            <person name="Kyrpides N."/>
            <person name="Klenk H."/>
            <person name="Cheng J."/>
        </authorList>
    </citation>
    <scope>NUCLEOTIDE SEQUENCE [LARGE SCALE GENOMIC DNA]</scope>
    <source>
        <strain evidence="2">ATCC BAA-798 / YNP1</strain>
    </source>
</reference>
<dbReference type="Proteomes" id="UP000000323">
    <property type="component" value="Chromosome 2"/>
</dbReference>
<dbReference type="eggNOG" id="COG0549">
    <property type="taxonomic scope" value="Bacteria"/>
</dbReference>
<dbReference type="Gene3D" id="2.130.10.10">
    <property type="entry name" value="YVTN repeat-like/Quinoprotein amine dehydrogenase"/>
    <property type="match status" value="2"/>
</dbReference>
<accession>D1CHZ1</accession>
<keyword evidence="2" id="KW-1185">Reference proteome</keyword>
<dbReference type="InterPro" id="IPR015943">
    <property type="entry name" value="WD40/YVTN_repeat-like_dom_sf"/>
</dbReference>
<dbReference type="SUPFAM" id="SSF110296">
    <property type="entry name" value="Oligoxyloglucan reducing end-specific cellobiohydrolase"/>
    <property type="match status" value="2"/>
</dbReference>
<evidence type="ECO:0000313" key="2">
    <source>
        <dbReference type="Proteomes" id="UP000000323"/>
    </source>
</evidence>
<organism evidence="1 2">
    <name type="scientific">Thermobaculum terrenum (strain ATCC BAA-798 / CCMEE 7001 / YNP1)</name>
    <dbReference type="NCBI Taxonomy" id="525904"/>
    <lineage>
        <taxon>Bacteria</taxon>
        <taxon>Bacillati</taxon>
        <taxon>Chloroflexota</taxon>
        <taxon>Chloroflexia</taxon>
        <taxon>Candidatus Thermobaculales</taxon>
        <taxon>Candidatus Thermobaculaceae</taxon>
        <taxon>Thermobaculum</taxon>
    </lineage>
</organism>
<proteinExistence type="predicted"/>
<protein>
    <recommendedName>
        <fullName evidence="3">Photosynthesis system II assembly factor Ycf48/Hcf136-like domain-containing protein</fullName>
    </recommendedName>
</protein>
<evidence type="ECO:0008006" key="3">
    <source>
        <dbReference type="Google" id="ProtNLM"/>
    </source>
</evidence>